<feature type="domain" description="Myb-like" evidence="5">
    <location>
        <begin position="123"/>
        <end position="164"/>
    </location>
</feature>
<keyword evidence="2" id="KW-0238">DNA-binding</keyword>
<comment type="caution">
    <text evidence="8">The sequence shown here is derived from an EMBL/GenBank/DDBJ whole genome shotgun (WGS) entry which is preliminary data.</text>
</comment>
<reference evidence="8" key="1">
    <citation type="journal article" date="2022" name="Proc. Natl. Acad. Sci. U.S.A.">
        <title>Life cycle and functional genomics of the unicellular red alga Galdieria for elucidating algal and plant evolution and industrial use.</title>
        <authorList>
            <person name="Hirooka S."/>
            <person name="Itabashi T."/>
            <person name="Ichinose T.M."/>
            <person name="Onuma R."/>
            <person name="Fujiwara T."/>
            <person name="Yamashita S."/>
            <person name="Jong L.W."/>
            <person name="Tomita R."/>
            <person name="Iwane A.H."/>
            <person name="Miyagishima S.Y."/>
        </authorList>
    </citation>
    <scope>NUCLEOTIDE SEQUENCE</scope>
    <source>
        <strain evidence="8">NBRC 102759</strain>
    </source>
</reference>
<dbReference type="PROSITE" id="PS51293">
    <property type="entry name" value="SANT"/>
    <property type="match status" value="1"/>
</dbReference>
<dbReference type="PANTHER" id="PTHR46621">
    <property type="entry name" value="SNRNA-ACTIVATING PROTEIN COMPLEX SUBUNIT 4"/>
    <property type="match status" value="1"/>
</dbReference>
<dbReference type="InterPro" id="IPR001005">
    <property type="entry name" value="SANT/Myb"/>
</dbReference>
<reference evidence="8" key="2">
    <citation type="submission" date="2022-01" db="EMBL/GenBank/DDBJ databases">
        <authorList>
            <person name="Hirooka S."/>
            <person name="Miyagishima S.Y."/>
        </authorList>
    </citation>
    <scope>NUCLEOTIDE SEQUENCE</scope>
    <source>
        <strain evidence="8">NBRC 102759</strain>
    </source>
</reference>
<keyword evidence="1" id="KW-0805">Transcription regulation</keyword>
<evidence type="ECO:0000256" key="1">
    <source>
        <dbReference type="ARBA" id="ARBA00023015"/>
    </source>
</evidence>
<dbReference type="EMBL" id="BQMJ01000060">
    <property type="protein sequence ID" value="GJQ14833.1"/>
    <property type="molecule type" value="Genomic_DNA"/>
</dbReference>
<dbReference type="InterPro" id="IPR017930">
    <property type="entry name" value="Myb_dom"/>
</dbReference>
<feature type="domain" description="Myb-like" evidence="5">
    <location>
        <begin position="329"/>
        <end position="371"/>
    </location>
</feature>
<evidence type="ECO:0000259" key="7">
    <source>
        <dbReference type="PROSITE" id="PS51294"/>
    </source>
</evidence>
<evidence type="ECO:0000259" key="6">
    <source>
        <dbReference type="PROSITE" id="PS51293"/>
    </source>
</evidence>
<dbReference type="InterPro" id="IPR009057">
    <property type="entry name" value="Homeodomain-like_sf"/>
</dbReference>
<dbReference type="AlphaFoldDB" id="A0A9C7Q1N0"/>
<evidence type="ECO:0000313" key="9">
    <source>
        <dbReference type="Proteomes" id="UP001061958"/>
    </source>
</evidence>
<dbReference type="Pfam" id="PF13921">
    <property type="entry name" value="Myb_DNA-bind_6"/>
    <property type="match status" value="1"/>
</dbReference>
<feature type="domain" description="SANT" evidence="6">
    <location>
        <begin position="273"/>
        <end position="311"/>
    </location>
</feature>
<dbReference type="PANTHER" id="PTHR46621:SF1">
    <property type="entry name" value="SNRNA-ACTIVATING PROTEIN COMPLEX SUBUNIT 4"/>
    <property type="match status" value="1"/>
</dbReference>
<evidence type="ECO:0000256" key="4">
    <source>
        <dbReference type="ARBA" id="ARBA00023242"/>
    </source>
</evidence>
<feature type="domain" description="HTH myb-type" evidence="7">
    <location>
        <begin position="220"/>
        <end position="265"/>
    </location>
</feature>
<dbReference type="CDD" id="cd00167">
    <property type="entry name" value="SANT"/>
    <property type="match status" value="4"/>
</dbReference>
<organism evidence="8 9">
    <name type="scientific">Galdieria partita</name>
    <dbReference type="NCBI Taxonomy" id="83374"/>
    <lineage>
        <taxon>Eukaryota</taxon>
        <taxon>Rhodophyta</taxon>
        <taxon>Bangiophyceae</taxon>
        <taxon>Galdieriales</taxon>
        <taxon>Galdieriaceae</taxon>
        <taxon>Galdieria</taxon>
    </lineage>
</organism>
<evidence type="ECO:0000259" key="5">
    <source>
        <dbReference type="PROSITE" id="PS50090"/>
    </source>
</evidence>
<keyword evidence="4" id="KW-0539">Nucleus</keyword>
<name>A0A9C7Q1N0_9RHOD</name>
<dbReference type="GO" id="GO:0001006">
    <property type="term" value="F:RNA polymerase III type 3 promoter sequence-specific DNA binding"/>
    <property type="evidence" value="ECO:0007669"/>
    <property type="project" value="TreeGrafter"/>
</dbReference>
<evidence type="ECO:0000256" key="3">
    <source>
        <dbReference type="ARBA" id="ARBA00023163"/>
    </source>
</evidence>
<dbReference type="GO" id="GO:0042795">
    <property type="term" value="P:snRNA transcription by RNA polymerase II"/>
    <property type="evidence" value="ECO:0007669"/>
    <property type="project" value="TreeGrafter"/>
</dbReference>
<protein>
    <submittedName>
        <fullName evidence="8">Uncharacterized protein</fullName>
    </submittedName>
</protein>
<evidence type="ECO:0000313" key="8">
    <source>
        <dbReference type="EMBL" id="GJQ14833.1"/>
    </source>
</evidence>
<feature type="domain" description="Myb-like" evidence="5">
    <location>
        <begin position="216"/>
        <end position="266"/>
    </location>
</feature>
<dbReference type="SUPFAM" id="SSF46689">
    <property type="entry name" value="Homeodomain-like"/>
    <property type="match status" value="3"/>
</dbReference>
<feature type="domain" description="Myb-like" evidence="5">
    <location>
        <begin position="165"/>
        <end position="215"/>
    </location>
</feature>
<dbReference type="SMART" id="SM00717">
    <property type="entry name" value="SANT"/>
    <property type="match status" value="6"/>
</dbReference>
<dbReference type="GO" id="GO:0042796">
    <property type="term" value="P:snRNA transcription by RNA polymerase III"/>
    <property type="evidence" value="ECO:0007669"/>
    <property type="project" value="TreeGrafter"/>
</dbReference>
<keyword evidence="3" id="KW-0804">Transcription</keyword>
<sequence>MVQQCVGWIRWMSSFHIWNSRCFLLAPQRIALSRIAHFVTRQSIQWKPICCFSAAKNEETKPFFPRCLSYTRFNKSDDEQLLRLRDKEQKTWLEISTELGKSISSCLSRYQILKSEEPTNLHFTREEDLKLKQLVAQGLSWVEIAKQLNKPFPHACKRRYEDTLKNENRRGEFTKEEDSKIVELVQKYGAKWNLVAQELGTRTAHQCLLRYERVLRPFLKKGAFREEEDILLMKLFEKYGPQWSKIEKEMSWRSSVQIRKRYCTLEEQAKRNKNPWTREEEEKLLALFEKYGRKWTEIAKEMGNRTASQCMYQVSECMERGELESILTWTIERDRELKEWVELYGEHWVYISRRMKHFSPRQCQERWIQIQSS</sequence>
<feature type="domain" description="HTH myb-type" evidence="7">
    <location>
        <begin position="328"/>
        <end position="373"/>
    </location>
</feature>
<feature type="domain" description="Myb-like" evidence="5">
    <location>
        <begin position="268"/>
        <end position="318"/>
    </location>
</feature>
<dbReference type="Gene3D" id="1.10.10.60">
    <property type="entry name" value="Homeodomain-like"/>
    <property type="match status" value="5"/>
</dbReference>
<dbReference type="Proteomes" id="UP001061958">
    <property type="component" value="Unassembled WGS sequence"/>
</dbReference>
<dbReference type="GO" id="GO:0000978">
    <property type="term" value="F:RNA polymerase II cis-regulatory region sequence-specific DNA binding"/>
    <property type="evidence" value="ECO:0007669"/>
    <property type="project" value="TreeGrafter"/>
</dbReference>
<dbReference type="PROSITE" id="PS51294">
    <property type="entry name" value="HTH_MYB"/>
    <property type="match status" value="4"/>
</dbReference>
<evidence type="ECO:0000256" key="2">
    <source>
        <dbReference type="ARBA" id="ARBA00023125"/>
    </source>
</evidence>
<dbReference type="Pfam" id="PF00249">
    <property type="entry name" value="Myb_DNA-binding"/>
    <property type="match status" value="1"/>
</dbReference>
<dbReference type="GO" id="GO:0019185">
    <property type="term" value="C:snRNA-activating protein complex"/>
    <property type="evidence" value="ECO:0007669"/>
    <property type="project" value="TreeGrafter"/>
</dbReference>
<dbReference type="InterPro" id="IPR051575">
    <property type="entry name" value="Myb-like_DNA-bd"/>
</dbReference>
<feature type="domain" description="HTH myb-type" evidence="7">
    <location>
        <begin position="268"/>
        <end position="322"/>
    </location>
</feature>
<proteinExistence type="predicted"/>
<dbReference type="InterPro" id="IPR017884">
    <property type="entry name" value="SANT_dom"/>
</dbReference>
<accession>A0A9C7Q1N0</accession>
<feature type="domain" description="HTH myb-type" evidence="7">
    <location>
        <begin position="165"/>
        <end position="219"/>
    </location>
</feature>
<dbReference type="OrthoDB" id="2143914at2759"/>
<dbReference type="PROSITE" id="PS50090">
    <property type="entry name" value="MYB_LIKE"/>
    <property type="match status" value="5"/>
</dbReference>
<gene>
    <name evidence="8" type="ORF">GpartN1_g6624.t1</name>
</gene>
<keyword evidence="9" id="KW-1185">Reference proteome</keyword>